<accession>A0A261Y1Z5</accession>
<reference evidence="5 6" key="1">
    <citation type="journal article" date="2017" name="Mycologia">
        <title>Bifiguratus adelaidae, gen. et sp. nov., a new member of Mucoromycotina in endophytic and soil-dwelling habitats.</title>
        <authorList>
            <person name="Torres-Cruz T.J."/>
            <person name="Billingsley Tobias T.L."/>
            <person name="Almatruk M."/>
            <person name="Hesse C."/>
            <person name="Kuske C.R."/>
            <person name="Desiro A."/>
            <person name="Benucci G.M."/>
            <person name="Bonito G."/>
            <person name="Stajich J.E."/>
            <person name="Dunlap C."/>
            <person name="Arnold A.E."/>
            <person name="Porras-Alfaro A."/>
        </authorList>
    </citation>
    <scope>NUCLEOTIDE SEQUENCE [LARGE SCALE GENOMIC DNA]</scope>
    <source>
        <strain evidence="5 6">AZ0501</strain>
    </source>
</reference>
<dbReference type="EMBL" id="MVBO01000033">
    <property type="protein sequence ID" value="OZJ04649.1"/>
    <property type="molecule type" value="Genomic_DNA"/>
</dbReference>
<dbReference type="GO" id="GO:0003713">
    <property type="term" value="F:transcription coactivator activity"/>
    <property type="evidence" value="ECO:0007669"/>
    <property type="project" value="TreeGrafter"/>
</dbReference>
<evidence type="ECO:0000256" key="4">
    <source>
        <dbReference type="RuleBase" id="RU364152"/>
    </source>
</evidence>
<comment type="similarity">
    <text evidence="2 4">Belongs to the Mediator complex subunit 20 family.</text>
</comment>
<keyword evidence="6" id="KW-1185">Reference proteome</keyword>
<dbReference type="PANTHER" id="PTHR12465:SF0">
    <property type="entry name" value="MEDIATOR OF RNA POLYMERASE II TRANSCRIPTION SUBUNIT 20"/>
    <property type="match status" value="1"/>
</dbReference>
<dbReference type="Pfam" id="PF08612">
    <property type="entry name" value="Med20"/>
    <property type="match status" value="1"/>
</dbReference>
<evidence type="ECO:0000313" key="5">
    <source>
        <dbReference type="EMBL" id="OZJ04649.1"/>
    </source>
</evidence>
<comment type="subcellular location">
    <subcellularLocation>
        <location evidence="1 4">Nucleus</location>
    </subcellularLocation>
</comment>
<dbReference type="Gene3D" id="3.30.310.180">
    <property type="match status" value="1"/>
</dbReference>
<comment type="function">
    <text evidence="4">Component of the Mediator complex, a coactivator involved in the regulated transcription of nearly all RNA polymerase II-dependent genes. Mediator functions as a bridge to convey information from gene-specific regulatory proteins to the basal RNA polymerase II transcription machinery. Mediator is recruited to promoters by direct interactions with regulatory proteins and serves as a scaffold for the assembly of a functional preinitiation complex with RNA polymerase II and the general transcription factors.</text>
</comment>
<evidence type="ECO:0000256" key="1">
    <source>
        <dbReference type="ARBA" id="ARBA00004123"/>
    </source>
</evidence>
<evidence type="ECO:0000313" key="6">
    <source>
        <dbReference type="Proteomes" id="UP000242875"/>
    </source>
</evidence>
<comment type="subunit">
    <text evidence="4">Component of the Mediator complex.</text>
</comment>
<keyword evidence="4" id="KW-0804">Transcription</keyword>
<dbReference type="OrthoDB" id="1854899at2759"/>
<dbReference type="GO" id="GO:0006357">
    <property type="term" value="P:regulation of transcription by RNA polymerase II"/>
    <property type="evidence" value="ECO:0007669"/>
    <property type="project" value="InterPro"/>
</dbReference>
<keyword evidence="4" id="KW-0010">Activator</keyword>
<proteinExistence type="inferred from homology"/>
<dbReference type="GO" id="GO:0016592">
    <property type="term" value="C:mediator complex"/>
    <property type="evidence" value="ECO:0007669"/>
    <property type="project" value="InterPro"/>
</dbReference>
<name>A0A261Y1Z5_9FUNG</name>
<evidence type="ECO:0000256" key="2">
    <source>
        <dbReference type="ARBA" id="ARBA00010743"/>
    </source>
</evidence>
<protein>
    <recommendedName>
        <fullName evidence="4">Mediator of RNA polymerase II transcription subunit 20</fullName>
    </recommendedName>
    <alternativeName>
        <fullName evidence="4">Mediator complex subunit 20</fullName>
    </alternativeName>
</protein>
<gene>
    <name evidence="4" type="primary">MED20</name>
    <name evidence="5" type="ORF">BZG36_02896</name>
</gene>
<dbReference type="Proteomes" id="UP000242875">
    <property type="component" value="Unassembled WGS sequence"/>
</dbReference>
<dbReference type="InterPro" id="IPR013921">
    <property type="entry name" value="Mediator_Med20"/>
</dbReference>
<keyword evidence="4" id="KW-0805">Transcription regulation</keyword>
<organism evidence="5 6">
    <name type="scientific">Bifiguratus adelaidae</name>
    <dbReference type="NCBI Taxonomy" id="1938954"/>
    <lineage>
        <taxon>Eukaryota</taxon>
        <taxon>Fungi</taxon>
        <taxon>Fungi incertae sedis</taxon>
        <taxon>Mucoromycota</taxon>
        <taxon>Mucoromycotina</taxon>
        <taxon>Endogonomycetes</taxon>
        <taxon>Endogonales</taxon>
        <taxon>Endogonales incertae sedis</taxon>
        <taxon>Bifiguratus</taxon>
    </lineage>
</organism>
<sequence>MVEGGVLVAADRELDTILGKLKNCWAVRQTIIVEGAIFEVGDFTLRIANLLLGQAYKGLLLEIEYGPATAPNSALGPIQNFLQAITPSTAQLSYETTYDYRSVGLSDTDFSAAHTGYQYMSFLKREGLL</sequence>
<dbReference type="AlphaFoldDB" id="A0A261Y1Z5"/>
<keyword evidence="3 4" id="KW-0539">Nucleus</keyword>
<evidence type="ECO:0000256" key="3">
    <source>
        <dbReference type="ARBA" id="ARBA00023242"/>
    </source>
</evidence>
<dbReference type="PANTHER" id="PTHR12465">
    <property type="entry name" value="UBIQUITIN SPECIFIC PROTEASE HOMOLOG 49"/>
    <property type="match status" value="1"/>
</dbReference>
<comment type="caution">
    <text evidence="5">The sequence shown here is derived from an EMBL/GenBank/DDBJ whole genome shotgun (WGS) entry which is preliminary data.</text>
</comment>